<evidence type="ECO:0000313" key="3">
    <source>
        <dbReference type="EMBL" id="QIJ06007.1"/>
    </source>
</evidence>
<evidence type="ECO:0000313" key="5">
    <source>
        <dbReference type="Proteomes" id="UP000502117"/>
    </source>
</evidence>
<evidence type="ECO:0000313" key="2">
    <source>
        <dbReference type="EMBL" id="PYE54001.1"/>
    </source>
</evidence>
<dbReference type="RefSeq" id="WP_157822693.1">
    <property type="nucleotide sequence ID" value="NZ_BMXX01000023.1"/>
</dbReference>
<dbReference type="EMBL" id="QJSY01000053">
    <property type="protein sequence ID" value="PYE54001.1"/>
    <property type="molecule type" value="Genomic_DNA"/>
</dbReference>
<dbReference type="GeneID" id="99801781"/>
<dbReference type="Proteomes" id="UP000502117">
    <property type="component" value="Chromosome"/>
</dbReference>
<keyword evidence="1" id="KW-1133">Transmembrane helix</keyword>
<feature type="transmembrane region" description="Helical" evidence="1">
    <location>
        <begin position="18"/>
        <end position="41"/>
    </location>
</feature>
<dbReference type="EMBL" id="CP045857">
    <property type="protein sequence ID" value="QIJ06007.1"/>
    <property type="molecule type" value="Genomic_DNA"/>
</dbReference>
<evidence type="ECO:0000256" key="1">
    <source>
        <dbReference type="SAM" id="Phobius"/>
    </source>
</evidence>
<keyword evidence="4" id="KW-1185">Reference proteome</keyword>
<keyword evidence="1" id="KW-0472">Membrane</keyword>
<reference evidence="2 4" key="1">
    <citation type="submission" date="2018-06" db="EMBL/GenBank/DDBJ databases">
        <title>Genomic Encyclopedia of Type Strains, Phase III (KMG-III): the genomes of soil and plant-associated and newly described type strains.</title>
        <authorList>
            <person name="Whitman W."/>
        </authorList>
    </citation>
    <scope>NUCLEOTIDE SEQUENCE [LARGE SCALE GENOMIC DNA]</scope>
    <source>
        <strain evidence="2 4">JC5</strain>
    </source>
</reference>
<protein>
    <submittedName>
        <fullName evidence="3">Uncharacterized protein</fullName>
    </submittedName>
</protein>
<dbReference type="Proteomes" id="UP000247584">
    <property type="component" value="Unassembled WGS sequence"/>
</dbReference>
<evidence type="ECO:0000313" key="4">
    <source>
        <dbReference type="Proteomes" id="UP000247584"/>
    </source>
</evidence>
<name>A0A6G7LW41_9GAMM</name>
<dbReference type="KEGG" id="schk:GII14_18850"/>
<keyword evidence="1" id="KW-0812">Transmembrane</keyword>
<gene>
    <name evidence="2" type="ORF">C8J23_1536</name>
    <name evidence="3" type="ORF">GII14_18850</name>
</gene>
<proteinExistence type="predicted"/>
<accession>A0A6G7LW41</accession>
<sequence>MQELTANEKLEISGGMAFFVYFAAAYLGTFAGAAGFAYGAVDAMSEQK</sequence>
<reference evidence="3 5" key="2">
    <citation type="submission" date="2019-11" db="EMBL/GenBank/DDBJ databases">
        <title>Complete Genome Sequence of Shewanella chilikensis Strain DC57, Isolated from Corroded Seal Rings at a floating production facility in Australia.</title>
        <authorList>
            <person name="Salgar-Chaparro S.J."/>
            <person name="Castillo-Villamizar G.A."/>
            <person name="Poehlein A."/>
            <person name="Daniel R."/>
            <person name="Machuca L."/>
        </authorList>
    </citation>
    <scope>NUCLEOTIDE SEQUENCE [LARGE SCALE GENOMIC DNA]</scope>
    <source>
        <strain evidence="3 5">DC57</strain>
    </source>
</reference>
<organism evidence="3 5">
    <name type="scientific">Shewanella chilikensis</name>
    <dbReference type="NCBI Taxonomy" id="558541"/>
    <lineage>
        <taxon>Bacteria</taxon>
        <taxon>Pseudomonadati</taxon>
        <taxon>Pseudomonadota</taxon>
        <taxon>Gammaproteobacteria</taxon>
        <taxon>Alteromonadales</taxon>
        <taxon>Shewanellaceae</taxon>
        <taxon>Shewanella</taxon>
    </lineage>
</organism>
<dbReference type="AlphaFoldDB" id="A0A6G7LW41"/>